<evidence type="ECO:0008006" key="5">
    <source>
        <dbReference type="Google" id="ProtNLM"/>
    </source>
</evidence>
<dbReference type="KEGG" id="dai:Desaci_0535"/>
<dbReference type="AlphaFoldDB" id="I4D1C7"/>
<feature type="transmembrane region" description="Helical" evidence="2">
    <location>
        <begin position="177"/>
        <end position="209"/>
    </location>
</feature>
<dbReference type="RefSeq" id="WP_014825614.1">
    <property type="nucleotide sequence ID" value="NC_018068.1"/>
</dbReference>
<feature type="compositionally biased region" description="Basic and acidic residues" evidence="1">
    <location>
        <begin position="359"/>
        <end position="369"/>
    </location>
</feature>
<evidence type="ECO:0000256" key="2">
    <source>
        <dbReference type="SAM" id="Phobius"/>
    </source>
</evidence>
<feature type="transmembrane region" description="Helical" evidence="2">
    <location>
        <begin position="21"/>
        <end position="45"/>
    </location>
</feature>
<reference evidence="3 4" key="1">
    <citation type="journal article" date="2012" name="J. Bacteriol.">
        <title>Complete genome sequences of Desulfosporosinus orientis DSM765T, Desulfosporosinus youngiae DSM17734T, Desulfosporosinus meridiei DSM13257T, and Desulfosporosinus acidiphilus DSM22704T.</title>
        <authorList>
            <person name="Pester M."/>
            <person name="Brambilla E."/>
            <person name="Alazard D."/>
            <person name="Rattei T."/>
            <person name="Weinmaier T."/>
            <person name="Han J."/>
            <person name="Lucas S."/>
            <person name="Lapidus A."/>
            <person name="Cheng J.F."/>
            <person name="Goodwin L."/>
            <person name="Pitluck S."/>
            <person name="Peters L."/>
            <person name="Ovchinnikova G."/>
            <person name="Teshima H."/>
            <person name="Detter J.C."/>
            <person name="Han C.S."/>
            <person name="Tapia R."/>
            <person name="Land M.L."/>
            <person name="Hauser L."/>
            <person name="Kyrpides N.C."/>
            <person name="Ivanova N.N."/>
            <person name="Pagani I."/>
            <person name="Huntmann M."/>
            <person name="Wei C.L."/>
            <person name="Davenport K.W."/>
            <person name="Daligault H."/>
            <person name="Chain P.S."/>
            <person name="Chen A."/>
            <person name="Mavromatis K."/>
            <person name="Markowitz V."/>
            <person name="Szeto E."/>
            <person name="Mikhailova N."/>
            <person name="Pati A."/>
            <person name="Wagner M."/>
            <person name="Woyke T."/>
            <person name="Ollivier B."/>
            <person name="Klenk H.P."/>
            <person name="Spring S."/>
            <person name="Loy A."/>
        </authorList>
    </citation>
    <scope>NUCLEOTIDE SEQUENCE [LARGE SCALE GENOMIC DNA]</scope>
    <source>
        <strain evidence="4">DSM 22704 / JCM 16185 / SJ4</strain>
    </source>
</reference>
<name>I4D1C7_DESAJ</name>
<dbReference type="eggNOG" id="ENOG5032VXF">
    <property type="taxonomic scope" value="Bacteria"/>
</dbReference>
<keyword evidence="2" id="KW-0472">Membrane</keyword>
<protein>
    <recommendedName>
        <fullName evidence="5">Zinc-ribbon domain-containing protein</fullName>
    </recommendedName>
</protein>
<feature type="compositionally biased region" description="Polar residues" evidence="1">
    <location>
        <begin position="303"/>
        <end position="327"/>
    </location>
</feature>
<sequence>MDWTERIKLAWKIFKREALPLYAWTLIYIGIGVVVMIALVIGAVAQLGWAFPHLSQSFGGYSPDMPIPGVPPAYGDSPFGPFNGSFGRLSILLSLLKNVAGTLFLMIVIAWLLGTAFYTGLYNLTAKAYQEPVTFKDFSYSGFFRLLGWQGMLLLIKIFIVLVGVIGAIILRNSYGGLIVFLLVYALFLIIVVVYALPWLAVSGIYLLAHRQNNFSKALSDSWKFFRNHMGILWGYIGTVALIEIGVQILNRIVSGLGGLLSLIVSPFIAVLAIVWVLSLEDKGIAGTSPTLTPTDTYVPPSDYTQTEEPTSATPADTNVSDGIPLPSTTPFPTPDNTISLQKTESPAQPVSEAPSEEVPEHQPSDTNERPNFCPSCGKANTGTAYCPQCGTKL</sequence>
<evidence type="ECO:0000313" key="3">
    <source>
        <dbReference type="EMBL" id="AFM39601.1"/>
    </source>
</evidence>
<feature type="transmembrane region" description="Helical" evidence="2">
    <location>
        <begin position="146"/>
        <end position="171"/>
    </location>
</feature>
<keyword evidence="2" id="KW-0812">Transmembrane</keyword>
<feature type="region of interest" description="Disordered" evidence="1">
    <location>
        <begin position="289"/>
        <end position="384"/>
    </location>
</feature>
<dbReference type="EMBL" id="CP003639">
    <property type="protein sequence ID" value="AFM39601.1"/>
    <property type="molecule type" value="Genomic_DNA"/>
</dbReference>
<feature type="transmembrane region" description="Helical" evidence="2">
    <location>
        <begin position="256"/>
        <end position="278"/>
    </location>
</feature>
<accession>I4D1C7</accession>
<evidence type="ECO:0000313" key="4">
    <source>
        <dbReference type="Proteomes" id="UP000002892"/>
    </source>
</evidence>
<dbReference type="Proteomes" id="UP000002892">
    <property type="component" value="Chromosome"/>
</dbReference>
<organism evidence="3 4">
    <name type="scientific">Desulfosporosinus acidiphilus (strain DSM 22704 / JCM 16185 / SJ4)</name>
    <dbReference type="NCBI Taxonomy" id="646529"/>
    <lineage>
        <taxon>Bacteria</taxon>
        <taxon>Bacillati</taxon>
        <taxon>Bacillota</taxon>
        <taxon>Clostridia</taxon>
        <taxon>Eubacteriales</taxon>
        <taxon>Desulfitobacteriaceae</taxon>
        <taxon>Desulfosporosinus</taxon>
    </lineage>
</organism>
<feature type="transmembrane region" description="Helical" evidence="2">
    <location>
        <begin position="230"/>
        <end position="250"/>
    </location>
</feature>
<proteinExistence type="predicted"/>
<dbReference type="OrthoDB" id="1791803at2"/>
<keyword evidence="2" id="KW-1133">Transmembrane helix</keyword>
<dbReference type="HOGENOM" id="CLU_775511_0_0_9"/>
<gene>
    <name evidence="3" type="ordered locus">Desaci_0535</name>
</gene>
<feature type="compositionally biased region" description="Polar residues" evidence="1">
    <location>
        <begin position="335"/>
        <end position="349"/>
    </location>
</feature>
<feature type="transmembrane region" description="Helical" evidence="2">
    <location>
        <begin position="103"/>
        <end position="125"/>
    </location>
</feature>
<evidence type="ECO:0000256" key="1">
    <source>
        <dbReference type="SAM" id="MobiDB-lite"/>
    </source>
</evidence>
<keyword evidence="4" id="KW-1185">Reference proteome</keyword>